<keyword evidence="1" id="KW-0732">Signal</keyword>
<dbReference type="EMBL" id="UFQT01000045">
    <property type="protein sequence ID" value="SSX18825.1"/>
    <property type="molecule type" value="Genomic_DNA"/>
</dbReference>
<dbReference type="VEuPathDB" id="VectorBase:CSON010966"/>
<proteinExistence type="predicted"/>
<evidence type="ECO:0000256" key="1">
    <source>
        <dbReference type="SAM" id="SignalP"/>
    </source>
</evidence>
<reference evidence="3" key="2">
    <citation type="submission" date="2018-07" db="EMBL/GenBank/DDBJ databases">
        <authorList>
            <person name="Quirk P.G."/>
            <person name="Krulwich T.A."/>
        </authorList>
    </citation>
    <scope>NUCLEOTIDE SEQUENCE</scope>
</reference>
<dbReference type="EMBL" id="UFQS01000045">
    <property type="protein sequence ID" value="SSW98439.1"/>
    <property type="molecule type" value="Genomic_DNA"/>
</dbReference>
<feature type="signal peptide" evidence="1">
    <location>
        <begin position="1"/>
        <end position="22"/>
    </location>
</feature>
<sequence length="93" mass="10738">MYRRLKFAILWLLFGWILICDTKPNPVPPDSSKDPLVEDHKDISKDACEPKAVFKVNCYNCWCNRIGTMAICKKARKCINPEAPVFIMYPEST</sequence>
<gene>
    <name evidence="3" type="primary">CSON010966</name>
</gene>
<dbReference type="AlphaFoldDB" id="A0A336LM78"/>
<feature type="chain" id="PRO_5036328614" evidence="1">
    <location>
        <begin position="23"/>
        <end position="93"/>
    </location>
</feature>
<evidence type="ECO:0000313" key="2">
    <source>
        <dbReference type="EMBL" id="SSW98439.1"/>
    </source>
</evidence>
<reference evidence="2" key="1">
    <citation type="submission" date="2018-04" db="EMBL/GenBank/DDBJ databases">
        <authorList>
            <person name="Go L.Y."/>
            <person name="Mitchell J.A."/>
        </authorList>
    </citation>
    <scope>NUCLEOTIDE SEQUENCE</scope>
    <source>
        <tissue evidence="2">Whole organism</tissue>
    </source>
</reference>
<evidence type="ECO:0000313" key="3">
    <source>
        <dbReference type="EMBL" id="SSX18825.1"/>
    </source>
</evidence>
<name>A0A336LM78_CULSO</name>
<organism evidence="3">
    <name type="scientific">Culicoides sonorensis</name>
    <name type="common">Biting midge</name>
    <dbReference type="NCBI Taxonomy" id="179676"/>
    <lineage>
        <taxon>Eukaryota</taxon>
        <taxon>Metazoa</taxon>
        <taxon>Ecdysozoa</taxon>
        <taxon>Arthropoda</taxon>
        <taxon>Hexapoda</taxon>
        <taxon>Insecta</taxon>
        <taxon>Pterygota</taxon>
        <taxon>Neoptera</taxon>
        <taxon>Endopterygota</taxon>
        <taxon>Diptera</taxon>
        <taxon>Nematocera</taxon>
        <taxon>Chironomoidea</taxon>
        <taxon>Ceratopogonidae</taxon>
        <taxon>Ceratopogoninae</taxon>
        <taxon>Culicoides</taxon>
        <taxon>Monoculicoides</taxon>
    </lineage>
</organism>
<protein>
    <submittedName>
        <fullName evidence="3">CSON010966 protein</fullName>
    </submittedName>
</protein>
<accession>A0A336LM78</accession>